<keyword evidence="13" id="KW-1185">Reference proteome</keyword>
<gene>
    <name evidence="12" type="ORF">GE061_015933</name>
</gene>
<evidence type="ECO:0000256" key="8">
    <source>
        <dbReference type="ARBA" id="ARBA00023128"/>
    </source>
</evidence>
<evidence type="ECO:0000313" key="12">
    <source>
        <dbReference type="EMBL" id="KAF6207487.1"/>
    </source>
</evidence>
<dbReference type="GO" id="GO:0005743">
    <property type="term" value="C:mitochondrial inner membrane"/>
    <property type="evidence" value="ECO:0007669"/>
    <property type="project" value="UniProtKB-SubCell"/>
</dbReference>
<dbReference type="AlphaFoldDB" id="A0A8S9XES2"/>
<dbReference type="InterPro" id="IPR001349">
    <property type="entry name" value="Cyt_c_oxidase_su6a"/>
</dbReference>
<dbReference type="Proteomes" id="UP000466442">
    <property type="component" value="Unassembled WGS sequence"/>
</dbReference>
<protein>
    <recommendedName>
        <fullName evidence="14">Cytochrome c oxidase polypeptide VIa</fullName>
    </recommendedName>
</protein>
<keyword evidence="4 11" id="KW-0812">Transmembrane</keyword>
<comment type="pathway">
    <text evidence="2">Energy metabolism; oxidative phosphorylation.</text>
</comment>
<comment type="similarity">
    <text evidence="3 10">Belongs to the cytochrome c oxidase subunit 6A family.</text>
</comment>
<dbReference type="OrthoDB" id="5947505at2759"/>
<evidence type="ECO:0000256" key="9">
    <source>
        <dbReference type="ARBA" id="ARBA00023136"/>
    </source>
</evidence>
<evidence type="ECO:0000256" key="4">
    <source>
        <dbReference type="ARBA" id="ARBA00022692"/>
    </source>
</evidence>
<proteinExistence type="inferred from homology"/>
<feature type="transmembrane region" description="Helical" evidence="11">
    <location>
        <begin position="84"/>
        <end position="105"/>
    </location>
</feature>
<dbReference type="Pfam" id="PF02046">
    <property type="entry name" value="COX6A"/>
    <property type="match status" value="1"/>
</dbReference>
<comment type="subcellular location">
    <subcellularLocation>
        <location evidence="1">Mitochondrion inner membrane</location>
        <topology evidence="1">Single-pass membrane protein</topology>
    </subcellularLocation>
</comment>
<evidence type="ECO:0000256" key="2">
    <source>
        <dbReference type="ARBA" id="ARBA00004673"/>
    </source>
</evidence>
<dbReference type="GO" id="GO:0030234">
    <property type="term" value="F:enzyme regulator activity"/>
    <property type="evidence" value="ECO:0007669"/>
    <property type="project" value="TreeGrafter"/>
</dbReference>
<dbReference type="FunFam" id="4.10.95.10:FF:000001">
    <property type="entry name" value="Cytochrome c oxidase subunit 6A, mitochondrial"/>
    <property type="match status" value="1"/>
</dbReference>
<keyword evidence="8" id="KW-0496">Mitochondrion</keyword>
<reference evidence="12" key="1">
    <citation type="journal article" date="2021" name="Mol. Ecol. Resour.">
        <title>Apolygus lucorum genome provides insights into omnivorousness and mesophyll feeding.</title>
        <authorList>
            <person name="Liu Y."/>
            <person name="Liu H."/>
            <person name="Wang H."/>
            <person name="Huang T."/>
            <person name="Liu B."/>
            <person name="Yang B."/>
            <person name="Yin L."/>
            <person name="Li B."/>
            <person name="Zhang Y."/>
            <person name="Zhang S."/>
            <person name="Jiang F."/>
            <person name="Zhang X."/>
            <person name="Ren Y."/>
            <person name="Wang B."/>
            <person name="Wang S."/>
            <person name="Lu Y."/>
            <person name="Wu K."/>
            <person name="Fan W."/>
            <person name="Wang G."/>
        </authorList>
    </citation>
    <scope>NUCLEOTIDE SEQUENCE</scope>
    <source>
        <strain evidence="12">12Hb</strain>
    </source>
</reference>
<keyword evidence="5" id="KW-0999">Mitochondrion inner membrane</keyword>
<dbReference type="Gene3D" id="4.10.95.10">
    <property type="entry name" value="Cytochrome c oxidase, subunit VIa"/>
    <property type="match status" value="1"/>
</dbReference>
<evidence type="ECO:0008006" key="14">
    <source>
        <dbReference type="Google" id="ProtNLM"/>
    </source>
</evidence>
<evidence type="ECO:0000256" key="10">
    <source>
        <dbReference type="RuleBase" id="RU004396"/>
    </source>
</evidence>
<dbReference type="PANTHER" id="PTHR11504">
    <property type="entry name" value="CYTOCHROME C OXIDASE POLYPEPTIDE VIA"/>
    <property type="match status" value="1"/>
</dbReference>
<evidence type="ECO:0000313" key="13">
    <source>
        <dbReference type="Proteomes" id="UP000466442"/>
    </source>
</evidence>
<dbReference type="InterPro" id="IPR036418">
    <property type="entry name" value="Cyt_c_oxidase_su6a_sf"/>
</dbReference>
<evidence type="ECO:0000256" key="7">
    <source>
        <dbReference type="ARBA" id="ARBA00022989"/>
    </source>
</evidence>
<name>A0A8S9XES2_APOLU</name>
<dbReference type="EMBL" id="WIXP02000007">
    <property type="protein sequence ID" value="KAF6207487.1"/>
    <property type="molecule type" value="Genomic_DNA"/>
</dbReference>
<dbReference type="GO" id="GO:0006123">
    <property type="term" value="P:mitochondrial electron transport, cytochrome c to oxygen"/>
    <property type="evidence" value="ECO:0007669"/>
    <property type="project" value="TreeGrafter"/>
</dbReference>
<evidence type="ECO:0000256" key="6">
    <source>
        <dbReference type="ARBA" id="ARBA00022946"/>
    </source>
</evidence>
<evidence type="ECO:0000256" key="5">
    <source>
        <dbReference type="ARBA" id="ARBA00022792"/>
    </source>
</evidence>
<dbReference type="PANTHER" id="PTHR11504:SF0">
    <property type="entry name" value="CYTOCHROME C OXIDASE SUBUNIT"/>
    <property type="match status" value="1"/>
</dbReference>
<sequence length="164" mass="19293">MFSRFRNLHRLSARRPYTCKKEEKEDCCKEKKEPVCEPRCKEGQLKPPDCKPVECPENICCPPVKKKKEIKPKNPLDDTCHTSYVVYKAIGLLLAVPLIIMATYVMTKKHDPNDEEERPPFVPYSYMRRRTKKFPWGDGNHTFFHNPRVNALPDGYEDEIEHKD</sequence>
<keyword evidence="9 11" id="KW-0472">Membrane</keyword>
<keyword evidence="7 11" id="KW-1133">Transmembrane helix</keyword>
<organism evidence="12 13">
    <name type="scientific">Apolygus lucorum</name>
    <name type="common">Small green plant bug</name>
    <name type="synonym">Lygocoris lucorum</name>
    <dbReference type="NCBI Taxonomy" id="248454"/>
    <lineage>
        <taxon>Eukaryota</taxon>
        <taxon>Metazoa</taxon>
        <taxon>Ecdysozoa</taxon>
        <taxon>Arthropoda</taxon>
        <taxon>Hexapoda</taxon>
        <taxon>Insecta</taxon>
        <taxon>Pterygota</taxon>
        <taxon>Neoptera</taxon>
        <taxon>Paraneoptera</taxon>
        <taxon>Hemiptera</taxon>
        <taxon>Heteroptera</taxon>
        <taxon>Panheteroptera</taxon>
        <taxon>Cimicomorpha</taxon>
        <taxon>Miridae</taxon>
        <taxon>Mirini</taxon>
        <taxon>Apolygus</taxon>
    </lineage>
</organism>
<evidence type="ECO:0000256" key="11">
    <source>
        <dbReference type="SAM" id="Phobius"/>
    </source>
</evidence>
<evidence type="ECO:0000256" key="1">
    <source>
        <dbReference type="ARBA" id="ARBA00004434"/>
    </source>
</evidence>
<evidence type="ECO:0000256" key="3">
    <source>
        <dbReference type="ARBA" id="ARBA00005553"/>
    </source>
</evidence>
<comment type="caution">
    <text evidence="12">The sequence shown here is derived from an EMBL/GenBank/DDBJ whole genome shotgun (WGS) entry which is preliminary data.</text>
</comment>
<accession>A0A8S9XES2</accession>
<keyword evidence="6" id="KW-0809">Transit peptide</keyword>
<dbReference type="SUPFAM" id="SSF81411">
    <property type="entry name" value="Mitochondrial cytochrome c oxidase subunit VIa"/>
    <property type="match status" value="1"/>
</dbReference>